<dbReference type="PRINTS" id="PR00412">
    <property type="entry name" value="EPOXHYDRLASE"/>
</dbReference>
<dbReference type="Pfam" id="PF00561">
    <property type="entry name" value="Abhydrolase_1"/>
    <property type="match status" value="1"/>
</dbReference>
<keyword evidence="1" id="KW-0575">Peroxidase</keyword>
<dbReference type="InterPro" id="IPR000639">
    <property type="entry name" value="Epox_hydrolase-like"/>
</dbReference>
<dbReference type="SUPFAM" id="SSF53474">
    <property type="entry name" value="alpha/beta-Hydrolases"/>
    <property type="match status" value="1"/>
</dbReference>
<protein>
    <submittedName>
        <fullName evidence="4">Pimeloyl-ACP methyl ester carboxylesterase</fullName>
    </submittedName>
</protein>
<reference evidence="4 5" key="1">
    <citation type="submission" date="2021-03" db="EMBL/GenBank/DDBJ databases">
        <title>Sequencing the genomes of 1000 actinobacteria strains.</title>
        <authorList>
            <person name="Klenk H.-P."/>
        </authorList>
    </citation>
    <scope>NUCLEOTIDE SEQUENCE [LARGE SCALE GENOMIC DNA]</scope>
    <source>
        <strain evidence="4 5">DSM 18824</strain>
    </source>
</reference>
<dbReference type="PANTHER" id="PTHR43433">
    <property type="entry name" value="HYDROLASE, ALPHA/BETA FOLD FAMILY PROTEIN"/>
    <property type="match status" value="1"/>
</dbReference>
<dbReference type="Gene3D" id="3.40.50.1820">
    <property type="entry name" value="alpha/beta hydrolase"/>
    <property type="match status" value="1"/>
</dbReference>
<feature type="domain" description="AB hydrolase-1" evidence="3">
    <location>
        <begin position="31"/>
        <end position="158"/>
    </location>
</feature>
<comment type="caution">
    <text evidence="4">The sequence shown here is derived from an EMBL/GenBank/DDBJ whole genome shotgun (WGS) entry which is preliminary data.</text>
</comment>
<feature type="region of interest" description="Disordered" evidence="2">
    <location>
        <begin position="205"/>
        <end position="229"/>
    </location>
</feature>
<proteinExistence type="predicted"/>
<evidence type="ECO:0000313" key="4">
    <source>
        <dbReference type="EMBL" id="MBP2355593.1"/>
    </source>
</evidence>
<sequence>MTIQLERSGVTTSDGVRLNVEVTGPADAPVTVLLVHGWTCSTRSWHNQVEGLPQILGPDAVRVVTYDHRGHGRSDAAPPGSTRLDQLADDLVTVLDEVVGDGPVVYAGHSMGGMTLMAAADRYPELFGTRIRAAALISTTSGHLTEGALGIPARLDPTAARIAPRVLNAVGRRIDRRAAARAAAGSRGSEAAGELHQATALVDGGRQAATGTGAARSGQESAGRRDRVPAAGSVARLAGVGRRAAVRAARLQGPVLRRVVFGKKADPAEVELFMEDLAVVPGASYGGFFETMLEHDRGDALKVLEQLPVEIMHGTCDRLLPPRHANRMAAQLPTARLWIYPGAGHMLMQERPRDITHRLASLVRKAST</sequence>
<dbReference type="PANTHER" id="PTHR43433:SF5">
    <property type="entry name" value="AB HYDROLASE-1 DOMAIN-CONTAINING PROTEIN"/>
    <property type="match status" value="1"/>
</dbReference>
<feature type="compositionally biased region" description="Low complexity" evidence="2">
    <location>
        <begin position="205"/>
        <end position="219"/>
    </location>
</feature>
<dbReference type="InterPro" id="IPR000073">
    <property type="entry name" value="AB_hydrolase_1"/>
</dbReference>
<dbReference type="RefSeq" id="WP_307863809.1">
    <property type="nucleotide sequence ID" value="NZ_BAAAVU010000017.1"/>
</dbReference>
<organism evidence="4 5">
    <name type="scientific">Kribbella aluminosa</name>
    <dbReference type="NCBI Taxonomy" id="416017"/>
    <lineage>
        <taxon>Bacteria</taxon>
        <taxon>Bacillati</taxon>
        <taxon>Actinomycetota</taxon>
        <taxon>Actinomycetes</taxon>
        <taxon>Propionibacteriales</taxon>
        <taxon>Kribbellaceae</taxon>
        <taxon>Kribbella</taxon>
    </lineage>
</organism>
<keyword evidence="1" id="KW-0560">Oxidoreductase</keyword>
<evidence type="ECO:0000256" key="2">
    <source>
        <dbReference type="SAM" id="MobiDB-lite"/>
    </source>
</evidence>
<evidence type="ECO:0000259" key="3">
    <source>
        <dbReference type="Pfam" id="PF00561"/>
    </source>
</evidence>
<keyword evidence="5" id="KW-1185">Reference proteome</keyword>
<dbReference type="InterPro" id="IPR029058">
    <property type="entry name" value="AB_hydrolase_fold"/>
</dbReference>
<gene>
    <name evidence="4" type="ORF">JOF29_006703</name>
</gene>
<evidence type="ECO:0000313" key="5">
    <source>
        <dbReference type="Proteomes" id="UP000755585"/>
    </source>
</evidence>
<dbReference type="EMBL" id="JAGINT010000002">
    <property type="protein sequence ID" value="MBP2355593.1"/>
    <property type="molecule type" value="Genomic_DNA"/>
</dbReference>
<dbReference type="Proteomes" id="UP000755585">
    <property type="component" value="Unassembled WGS sequence"/>
</dbReference>
<accession>A0ABS4UVC8</accession>
<dbReference type="InterPro" id="IPR050471">
    <property type="entry name" value="AB_hydrolase"/>
</dbReference>
<evidence type="ECO:0000256" key="1">
    <source>
        <dbReference type="ARBA" id="ARBA00022559"/>
    </source>
</evidence>
<name>A0ABS4UVC8_9ACTN</name>